<feature type="transmembrane region" description="Helical" evidence="6">
    <location>
        <begin position="414"/>
        <end position="435"/>
    </location>
</feature>
<feature type="transmembrane region" description="Helical" evidence="6">
    <location>
        <begin position="92"/>
        <end position="116"/>
    </location>
</feature>
<evidence type="ECO:0000256" key="5">
    <source>
        <dbReference type="SAM" id="MobiDB-lite"/>
    </source>
</evidence>
<feature type="transmembrane region" description="Helical" evidence="6">
    <location>
        <begin position="386"/>
        <end position="407"/>
    </location>
</feature>
<gene>
    <name evidence="7" type="ORF">VP1G_02836</name>
</gene>
<protein>
    <submittedName>
        <fullName evidence="7">Siderophore iron transporter mirB</fullName>
    </submittedName>
</protein>
<feature type="transmembrane region" description="Helical" evidence="6">
    <location>
        <begin position="441"/>
        <end position="460"/>
    </location>
</feature>
<dbReference type="OrthoDB" id="4078873at2759"/>
<dbReference type="PANTHER" id="PTHR23501">
    <property type="entry name" value="MAJOR FACILITATOR SUPERFAMILY"/>
    <property type="match status" value="1"/>
</dbReference>
<dbReference type="PANTHER" id="PTHR23501:SF55">
    <property type="entry name" value="SIDEROPHORE IRON TRANSPORTER, PUTATIVE (AFU_ORTHOLOGUE AFUA_3G03440)-RELATED"/>
    <property type="match status" value="1"/>
</dbReference>
<evidence type="ECO:0000256" key="3">
    <source>
        <dbReference type="ARBA" id="ARBA00022989"/>
    </source>
</evidence>
<feature type="compositionally biased region" description="Polar residues" evidence="5">
    <location>
        <begin position="36"/>
        <end position="49"/>
    </location>
</feature>
<feature type="transmembrane region" description="Helical" evidence="6">
    <location>
        <begin position="350"/>
        <end position="374"/>
    </location>
</feature>
<dbReference type="InterPro" id="IPR011701">
    <property type="entry name" value="MFS"/>
</dbReference>
<reference evidence="8" key="1">
    <citation type="submission" date="2014-12" db="EMBL/GenBank/DDBJ databases">
        <title>Genome Sequence of Valsa Canker Pathogens Uncovers a Specific Adaption of Colonization on Woody Bark.</title>
        <authorList>
            <person name="Yin Z."/>
            <person name="Liu H."/>
            <person name="Gao X."/>
            <person name="Li Z."/>
            <person name="Song N."/>
            <person name="Ke X."/>
            <person name="Dai Q."/>
            <person name="Wu Y."/>
            <person name="Sun Y."/>
            <person name="Xu J.-R."/>
            <person name="Kang Z.K."/>
            <person name="Wang L."/>
            <person name="Huang L."/>
        </authorList>
    </citation>
    <scope>NUCLEOTIDE SEQUENCE [LARGE SCALE GENOMIC DNA]</scope>
    <source>
        <strain evidence="8">SXYL134</strain>
    </source>
</reference>
<sequence length="535" mass="58193">MPPAKSDDKGPALILTDQPFDPDDEKNRGGGDCESGSASTPDGQQNTNSPAGLEIIEATAKTWTRPWIVSTYVLIWIVFFTDSLQQQMAASLLPYVTSSFGFHGLLATTSIIAVIIAGVSKPPLARILDVTGRNQGLIIMLVITVISLIVMATCGNIQAFAAAQVFYWTGMNGIGYVLSIFIADTTTLRNRMILFGLTTTPYIPNTFAGPAAAQAFLEGSTWRWSYGTFSVIIPIICAPVIAVFAFHSRKAKKLGLVSDHGQGERRTIWQEVMYWAVELDLVGVLLCAAGLSLTLMPLSLANYQADKWRSQPIISMLVIGALCLVAFLLHEKYVASKTFIPFALLKTRNVLVACLMSGNIWISFFCSKLFFSSYLQVVYNVSVSKAGYIVNIFSVVICTWAVPVGVLMRWSDRFRWLAFISVPIWILFTGLMLKFRLPGTNIGYIIMCEVFTSLTGGTVIQVQQIAAMSAVPHHEVALSLALVALGTAVGGAVGQSISGAIWTNTLPGKLRGFPARRVEVRLGRDLRGPKCAVEI</sequence>
<evidence type="ECO:0000256" key="4">
    <source>
        <dbReference type="ARBA" id="ARBA00023136"/>
    </source>
</evidence>
<feature type="transmembrane region" description="Helical" evidence="6">
    <location>
        <begin position="272"/>
        <end position="293"/>
    </location>
</feature>
<proteinExistence type="predicted"/>
<evidence type="ECO:0000313" key="7">
    <source>
        <dbReference type="EMBL" id="KUI55460.1"/>
    </source>
</evidence>
<feature type="transmembrane region" description="Helical" evidence="6">
    <location>
        <begin position="313"/>
        <end position="329"/>
    </location>
</feature>
<dbReference type="SUPFAM" id="SSF103473">
    <property type="entry name" value="MFS general substrate transporter"/>
    <property type="match status" value="1"/>
</dbReference>
<comment type="subcellular location">
    <subcellularLocation>
        <location evidence="1">Membrane</location>
        <topology evidence="1">Multi-pass membrane protein</topology>
    </subcellularLocation>
</comment>
<keyword evidence="2 6" id="KW-0812">Transmembrane</keyword>
<evidence type="ECO:0000256" key="2">
    <source>
        <dbReference type="ARBA" id="ARBA00022692"/>
    </source>
</evidence>
<evidence type="ECO:0000313" key="8">
    <source>
        <dbReference type="Proteomes" id="UP000078576"/>
    </source>
</evidence>
<feature type="transmembrane region" description="Helical" evidence="6">
    <location>
        <begin position="224"/>
        <end position="246"/>
    </location>
</feature>
<name>A0A194UUS9_CYTMA</name>
<accession>A0A194UUS9</accession>
<dbReference type="InterPro" id="IPR036259">
    <property type="entry name" value="MFS_trans_sf"/>
</dbReference>
<dbReference type="AlphaFoldDB" id="A0A194UUS9"/>
<dbReference type="Gene3D" id="1.20.1250.20">
    <property type="entry name" value="MFS general substrate transporter like domains"/>
    <property type="match status" value="2"/>
</dbReference>
<evidence type="ECO:0000256" key="1">
    <source>
        <dbReference type="ARBA" id="ARBA00004141"/>
    </source>
</evidence>
<feature type="transmembrane region" description="Helical" evidence="6">
    <location>
        <begin position="192"/>
        <end position="212"/>
    </location>
</feature>
<evidence type="ECO:0000256" key="6">
    <source>
        <dbReference type="SAM" id="Phobius"/>
    </source>
</evidence>
<dbReference type="Proteomes" id="UP000078576">
    <property type="component" value="Unassembled WGS sequence"/>
</dbReference>
<feature type="transmembrane region" description="Helical" evidence="6">
    <location>
        <begin position="137"/>
        <end position="159"/>
    </location>
</feature>
<keyword evidence="3 6" id="KW-1133">Transmembrane helix</keyword>
<dbReference type="GO" id="GO:0022857">
    <property type="term" value="F:transmembrane transporter activity"/>
    <property type="evidence" value="ECO:0007669"/>
    <property type="project" value="InterPro"/>
</dbReference>
<feature type="transmembrane region" description="Helical" evidence="6">
    <location>
        <begin position="165"/>
        <end position="183"/>
    </location>
</feature>
<organism evidence="7 8">
    <name type="scientific">Cytospora mali</name>
    <name type="common">Apple Valsa canker fungus</name>
    <name type="synonym">Valsa mali</name>
    <dbReference type="NCBI Taxonomy" id="578113"/>
    <lineage>
        <taxon>Eukaryota</taxon>
        <taxon>Fungi</taxon>
        <taxon>Dikarya</taxon>
        <taxon>Ascomycota</taxon>
        <taxon>Pezizomycotina</taxon>
        <taxon>Sordariomycetes</taxon>
        <taxon>Sordariomycetidae</taxon>
        <taxon>Diaporthales</taxon>
        <taxon>Cytosporaceae</taxon>
        <taxon>Cytospora</taxon>
    </lineage>
</organism>
<feature type="transmembrane region" description="Helical" evidence="6">
    <location>
        <begin position="63"/>
        <end position="80"/>
    </location>
</feature>
<keyword evidence="4 6" id="KW-0472">Membrane</keyword>
<dbReference type="GO" id="GO:0005886">
    <property type="term" value="C:plasma membrane"/>
    <property type="evidence" value="ECO:0007669"/>
    <property type="project" value="TreeGrafter"/>
</dbReference>
<keyword evidence="8" id="KW-1185">Reference proteome</keyword>
<feature type="compositionally biased region" description="Basic and acidic residues" evidence="5">
    <location>
        <begin position="1"/>
        <end position="10"/>
    </location>
</feature>
<dbReference type="EMBL" id="KN714680">
    <property type="protein sequence ID" value="KUI55460.1"/>
    <property type="molecule type" value="Genomic_DNA"/>
</dbReference>
<dbReference type="Pfam" id="PF07690">
    <property type="entry name" value="MFS_1"/>
    <property type="match status" value="1"/>
</dbReference>
<feature type="region of interest" description="Disordered" evidence="5">
    <location>
        <begin position="1"/>
        <end position="49"/>
    </location>
</feature>